<keyword evidence="1" id="KW-0677">Repeat</keyword>
<protein>
    <submittedName>
        <fullName evidence="4">Uncharacterized protein</fullName>
    </submittedName>
</protein>
<dbReference type="InterPro" id="IPR055414">
    <property type="entry name" value="LRR_R13L4/SHOC2-like"/>
</dbReference>
<dbReference type="InterPro" id="IPR032675">
    <property type="entry name" value="LRR_dom_sf"/>
</dbReference>
<dbReference type="EMBL" id="JANJYJ010000002">
    <property type="protein sequence ID" value="KAK3226884.1"/>
    <property type="molecule type" value="Genomic_DNA"/>
</dbReference>
<organism evidence="4 5">
    <name type="scientific">Dipteronia sinensis</name>
    <dbReference type="NCBI Taxonomy" id="43782"/>
    <lineage>
        <taxon>Eukaryota</taxon>
        <taxon>Viridiplantae</taxon>
        <taxon>Streptophyta</taxon>
        <taxon>Embryophyta</taxon>
        <taxon>Tracheophyta</taxon>
        <taxon>Spermatophyta</taxon>
        <taxon>Magnoliopsida</taxon>
        <taxon>eudicotyledons</taxon>
        <taxon>Gunneridae</taxon>
        <taxon>Pentapetalae</taxon>
        <taxon>rosids</taxon>
        <taxon>malvids</taxon>
        <taxon>Sapindales</taxon>
        <taxon>Sapindaceae</taxon>
        <taxon>Hippocastanoideae</taxon>
        <taxon>Acereae</taxon>
        <taxon>Dipteronia</taxon>
    </lineage>
</organism>
<gene>
    <name evidence="4" type="ORF">Dsin_006746</name>
</gene>
<feature type="domain" description="Disease resistance R13L4/SHOC-2-like LRR" evidence="2">
    <location>
        <begin position="97"/>
        <end position="183"/>
    </location>
</feature>
<dbReference type="PANTHER" id="PTHR47186">
    <property type="entry name" value="LEUCINE-RICH REPEAT-CONTAINING PROTEIN 57"/>
    <property type="match status" value="1"/>
</dbReference>
<dbReference type="SUPFAM" id="SSF52058">
    <property type="entry name" value="L domain-like"/>
    <property type="match status" value="1"/>
</dbReference>
<dbReference type="Pfam" id="PF23598">
    <property type="entry name" value="LRR_14"/>
    <property type="match status" value="1"/>
</dbReference>
<proteinExistence type="predicted"/>
<evidence type="ECO:0000313" key="4">
    <source>
        <dbReference type="EMBL" id="KAK3226884.1"/>
    </source>
</evidence>
<evidence type="ECO:0000313" key="5">
    <source>
        <dbReference type="Proteomes" id="UP001281410"/>
    </source>
</evidence>
<keyword evidence="5" id="KW-1185">Reference proteome</keyword>
<dbReference type="AlphaFoldDB" id="A0AAE0EG64"/>
<feature type="domain" description="R13L1/DRL21-like LRR repeat region" evidence="3">
    <location>
        <begin position="194"/>
        <end position="288"/>
    </location>
</feature>
<dbReference type="Pfam" id="PF25019">
    <property type="entry name" value="LRR_R13L1-DRL21"/>
    <property type="match status" value="1"/>
</dbReference>
<dbReference type="PANTHER" id="PTHR47186:SF30">
    <property type="entry name" value="EF-HAND DOMAIN-CONTAINING PROTEIN"/>
    <property type="match status" value="1"/>
</dbReference>
<evidence type="ECO:0000259" key="3">
    <source>
        <dbReference type="Pfam" id="PF25019"/>
    </source>
</evidence>
<dbReference type="Proteomes" id="UP001281410">
    <property type="component" value="Unassembled WGS sequence"/>
</dbReference>
<reference evidence="4" key="1">
    <citation type="journal article" date="2023" name="Plant J.">
        <title>Genome sequences and population genomics provide insights into the demographic history, inbreeding, and mutation load of two 'living fossil' tree species of Dipteronia.</title>
        <authorList>
            <person name="Feng Y."/>
            <person name="Comes H.P."/>
            <person name="Chen J."/>
            <person name="Zhu S."/>
            <person name="Lu R."/>
            <person name="Zhang X."/>
            <person name="Li P."/>
            <person name="Qiu J."/>
            <person name="Olsen K.M."/>
            <person name="Qiu Y."/>
        </authorList>
    </citation>
    <scope>NUCLEOTIDE SEQUENCE</scope>
    <source>
        <strain evidence="4">NBL</strain>
    </source>
</reference>
<dbReference type="Gene3D" id="3.80.10.10">
    <property type="entry name" value="Ribonuclease Inhibitor"/>
    <property type="match status" value="1"/>
</dbReference>
<name>A0AAE0EG64_9ROSI</name>
<dbReference type="InterPro" id="IPR056789">
    <property type="entry name" value="LRR_R13L1-DRL21"/>
</dbReference>
<evidence type="ECO:0000256" key="1">
    <source>
        <dbReference type="ARBA" id="ARBA00022737"/>
    </source>
</evidence>
<evidence type="ECO:0000259" key="2">
    <source>
        <dbReference type="Pfam" id="PF23598"/>
    </source>
</evidence>
<sequence length="381" mass="44243">MRSFFQDFERSGYDGSIIRCKMHDIVHDFAQFLSKNECFNAKVDNEEPRLEYSSKVRHSMIQFKSSVSFPRAFGDKLRSLLIDIRPYNKIDGIHVSKLLDELTCLRALDVSKFSLKGLPRGIEKLIHLRYLNLSRTNLKELPEALCDLYNLQTLDLTSCEELRILPQGIAKLLKLRHLINNYTYLMHLPKADVGKVYKAELHNKKNLIGLNLVFYENHNEEALDSFQPPPNLEKFRIENYVGNLMPPNWIAMVSLTKLRELRLNCWLNCKHLPPLGKLLFLETLIIESLRSVKIVSNEFLGIESEDATSSSSSSVVVFPKLQTLEFQFMDNWEEWSYSTPTRGEHIDIIIMPCLRSLKIWFCRNLRILPSYIEACENVGDI</sequence>
<accession>A0AAE0EG64</accession>
<comment type="caution">
    <text evidence="4">The sequence shown here is derived from an EMBL/GenBank/DDBJ whole genome shotgun (WGS) entry which is preliminary data.</text>
</comment>